<comment type="similarity">
    <text evidence="1">Belongs to the peptidase C48 family.</text>
</comment>
<dbReference type="PROSITE" id="PS50600">
    <property type="entry name" value="ULP_PROTEASE"/>
    <property type="match status" value="1"/>
</dbReference>
<dbReference type="InterPro" id="IPR011011">
    <property type="entry name" value="Znf_FYVE_PHD"/>
</dbReference>
<dbReference type="CDD" id="cd15517">
    <property type="entry name" value="PHD_TCF19_like"/>
    <property type="match status" value="1"/>
</dbReference>
<dbReference type="PANTHER" id="PTHR46468">
    <property type="entry name" value="SENTRIN-SPECIFIC PROTEASE 8"/>
    <property type="match status" value="1"/>
</dbReference>
<dbReference type="RefSeq" id="XP_026061578.1">
    <property type="nucleotide sequence ID" value="XM_026205793.1"/>
</dbReference>
<dbReference type="InterPro" id="IPR019787">
    <property type="entry name" value="Znf_PHD-finger"/>
</dbReference>
<evidence type="ECO:0000256" key="3">
    <source>
        <dbReference type="ARBA" id="ARBA00022723"/>
    </source>
</evidence>
<evidence type="ECO:0000259" key="11">
    <source>
        <dbReference type="PROSITE" id="PS50600"/>
    </source>
</evidence>
<keyword evidence="12" id="KW-1185">Reference proteome</keyword>
<gene>
    <name evidence="13" type="primary">LOC113045405</name>
</gene>
<dbReference type="GO" id="GO:0006508">
    <property type="term" value="P:proteolysis"/>
    <property type="evidence" value="ECO:0007669"/>
    <property type="project" value="UniProtKB-KW"/>
</dbReference>
<dbReference type="OrthoDB" id="413122at2759"/>
<feature type="domain" description="Ubiquitin-like protease family profile" evidence="11">
    <location>
        <begin position="574"/>
        <end position="739"/>
    </location>
</feature>
<evidence type="ECO:0000256" key="5">
    <source>
        <dbReference type="ARBA" id="ARBA00022801"/>
    </source>
</evidence>
<dbReference type="Gene3D" id="3.40.395.10">
    <property type="entry name" value="Adenoviral Proteinase, Chain A"/>
    <property type="match status" value="1"/>
</dbReference>
<dbReference type="InterPro" id="IPR001965">
    <property type="entry name" value="Znf_PHD"/>
</dbReference>
<dbReference type="Proteomes" id="UP000515129">
    <property type="component" value="Chromosome 3"/>
</dbReference>
<dbReference type="InterPro" id="IPR044613">
    <property type="entry name" value="Nep1/2-like"/>
</dbReference>
<keyword evidence="2" id="KW-0645">Protease</keyword>
<evidence type="ECO:0000256" key="6">
    <source>
        <dbReference type="ARBA" id="ARBA00022807"/>
    </source>
</evidence>
<keyword evidence="6" id="KW-0788">Thiol protease</keyword>
<evidence type="ECO:0000313" key="13">
    <source>
        <dbReference type="RefSeq" id="XP_026061578.1"/>
    </source>
</evidence>
<evidence type="ECO:0000259" key="10">
    <source>
        <dbReference type="PROSITE" id="PS50016"/>
    </source>
</evidence>
<dbReference type="SUPFAM" id="SSF54001">
    <property type="entry name" value="Cysteine proteinases"/>
    <property type="match status" value="1"/>
</dbReference>
<feature type="region of interest" description="Disordered" evidence="9">
    <location>
        <begin position="488"/>
        <end position="545"/>
    </location>
</feature>
<protein>
    <submittedName>
        <fullName evidence="13">Uncharacterized protein LOC113045405</fullName>
    </submittedName>
</protein>
<organism evidence="12 13">
    <name type="scientific">Carassius auratus</name>
    <name type="common">Goldfish</name>
    <dbReference type="NCBI Taxonomy" id="7957"/>
    <lineage>
        <taxon>Eukaryota</taxon>
        <taxon>Metazoa</taxon>
        <taxon>Chordata</taxon>
        <taxon>Craniata</taxon>
        <taxon>Vertebrata</taxon>
        <taxon>Euteleostomi</taxon>
        <taxon>Actinopterygii</taxon>
        <taxon>Neopterygii</taxon>
        <taxon>Teleostei</taxon>
        <taxon>Ostariophysi</taxon>
        <taxon>Cypriniformes</taxon>
        <taxon>Cyprinidae</taxon>
        <taxon>Cyprininae</taxon>
        <taxon>Carassius</taxon>
    </lineage>
</organism>
<accession>A0A6P6JPH6</accession>
<dbReference type="GO" id="GO:0019784">
    <property type="term" value="F:deNEDDylase activity"/>
    <property type="evidence" value="ECO:0007669"/>
    <property type="project" value="InterPro"/>
</dbReference>
<name>A0A6P6JPH6_CARAU</name>
<keyword evidence="4 8" id="KW-0863">Zinc-finger</keyword>
<dbReference type="AlphaFoldDB" id="A0A6P6JPH6"/>
<evidence type="ECO:0000256" key="8">
    <source>
        <dbReference type="PROSITE-ProRule" id="PRU00146"/>
    </source>
</evidence>
<dbReference type="Gene3D" id="3.30.40.10">
    <property type="entry name" value="Zinc/RING finger domain, C3HC4 (zinc finger)"/>
    <property type="match status" value="1"/>
</dbReference>
<evidence type="ECO:0000256" key="1">
    <source>
        <dbReference type="ARBA" id="ARBA00005234"/>
    </source>
</evidence>
<feature type="compositionally biased region" description="Basic and acidic residues" evidence="9">
    <location>
        <begin position="496"/>
        <end position="512"/>
    </location>
</feature>
<evidence type="ECO:0000313" key="12">
    <source>
        <dbReference type="Proteomes" id="UP000515129"/>
    </source>
</evidence>
<proteinExistence type="inferred from homology"/>
<evidence type="ECO:0000256" key="4">
    <source>
        <dbReference type="ARBA" id="ARBA00022771"/>
    </source>
</evidence>
<dbReference type="GO" id="GO:0008234">
    <property type="term" value="F:cysteine-type peptidase activity"/>
    <property type="evidence" value="ECO:0007669"/>
    <property type="project" value="UniProtKB-KW"/>
</dbReference>
<keyword evidence="7" id="KW-0862">Zinc</keyword>
<dbReference type="Pfam" id="PF02902">
    <property type="entry name" value="Peptidase_C48"/>
    <property type="match status" value="1"/>
</dbReference>
<evidence type="ECO:0000256" key="7">
    <source>
        <dbReference type="ARBA" id="ARBA00022833"/>
    </source>
</evidence>
<dbReference type="SUPFAM" id="SSF57903">
    <property type="entry name" value="FYVE/PHD zinc finger"/>
    <property type="match status" value="1"/>
</dbReference>
<evidence type="ECO:0000256" key="9">
    <source>
        <dbReference type="SAM" id="MobiDB-lite"/>
    </source>
</evidence>
<reference evidence="13" key="1">
    <citation type="submission" date="2025-08" db="UniProtKB">
        <authorList>
            <consortium name="RefSeq"/>
        </authorList>
    </citation>
    <scope>IDENTIFICATION</scope>
    <source>
        <strain evidence="13">Wakin</strain>
        <tissue evidence="13">Muscle</tissue>
    </source>
</reference>
<dbReference type="InterPro" id="IPR013083">
    <property type="entry name" value="Znf_RING/FYVE/PHD"/>
</dbReference>
<dbReference type="PROSITE" id="PS50016">
    <property type="entry name" value="ZF_PHD_2"/>
    <property type="match status" value="1"/>
</dbReference>
<dbReference type="GO" id="GO:0000338">
    <property type="term" value="P:protein deneddylation"/>
    <property type="evidence" value="ECO:0007669"/>
    <property type="project" value="TreeGrafter"/>
</dbReference>
<feature type="domain" description="PHD-type" evidence="10">
    <location>
        <begin position="779"/>
        <end position="835"/>
    </location>
</feature>
<keyword evidence="3" id="KW-0479">Metal-binding</keyword>
<sequence>MRLGDVTHKHKESKFRHAKFTKRGKIAAAIANGVSQYFYESLKSTPPDEILAGNVSKCLTMDVLRVISSEVRKSTRLHDDVIMEMMLCQKIMKECSGTASQVAGYIQHLQVDPFGVHLYTDCGLQILAEHLKNSPPVTLHLDATGSVMSRIPNQSKRILYYALVLPGKGKDKPPLPLSEFISNEHSIPTLTFWQMETLRQLNRITTRKVHHVETDFSWALIGSVLLAFNKESVSSYINRAHILVSQKVKKADTENFTVIHLCSAHIIKAVTAAFSKKSSEYALKEYATYCFGLLLNSTTLHEALNIFQDMAMLFMSANNSDAVMSAKNTLDQKILKSHPTNVEETLPPYVEDMESSSNIKTICGKSPFTQLFNSVLEKTKCTQPGSGEKNEFYCPGIINVLMSTYMGIFPLWSGILLADLSRHSKESIKEIKTRETNCHVEQWFSIVKNHILQRKRFLRPADFISKMYNSLQGRYKQHQMMYNIDSLSQDAPSKQKTIDQQEEQWAKRSERPAKHRSKYFDPPEAVPQPKKRRTKQTSEDHSEDMSAQIQALWSKKACEIVIAVTQSNDKKRSYILHHSELKTLQPHKWLVGETIQCYFQVLVNNSEQGNKMYILDHYTAGIIIHGERDQVRRNSLSKVNFDDYDGLISFLNVDGNHWVFLYVHAASSQVFVVDPMGHNEEAKSMHAACRFREYFKMRRNCLSKNDWVDIKWQGGKIDHSTQQDGYSCGVIVMQMAKGVVADFPRIPCHLMINTSKQHMEDVRLRMAEEILQASVFKRGHYCSACAASKPPGGGAKTVWIECHQCKRWFHVTCIQMTEGQFNRARKSDWKCCLCK</sequence>
<dbReference type="InterPro" id="IPR019786">
    <property type="entry name" value="Zinc_finger_PHD-type_CS"/>
</dbReference>
<dbReference type="GO" id="GO:0008270">
    <property type="term" value="F:zinc ion binding"/>
    <property type="evidence" value="ECO:0007669"/>
    <property type="project" value="UniProtKB-KW"/>
</dbReference>
<dbReference type="SMART" id="SM00249">
    <property type="entry name" value="PHD"/>
    <property type="match status" value="1"/>
</dbReference>
<dbReference type="InterPro" id="IPR038765">
    <property type="entry name" value="Papain-like_cys_pep_sf"/>
</dbReference>
<dbReference type="PANTHER" id="PTHR46468:SF1">
    <property type="entry name" value="SENTRIN-SPECIFIC PROTEASE 8"/>
    <property type="match status" value="1"/>
</dbReference>
<dbReference type="InterPro" id="IPR003653">
    <property type="entry name" value="Peptidase_C48_C"/>
</dbReference>
<keyword evidence="5" id="KW-0378">Hydrolase</keyword>
<dbReference type="PROSITE" id="PS01359">
    <property type="entry name" value="ZF_PHD_1"/>
    <property type="match status" value="1"/>
</dbReference>
<dbReference type="KEGG" id="caua:113045405"/>
<evidence type="ECO:0000256" key="2">
    <source>
        <dbReference type="ARBA" id="ARBA00022670"/>
    </source>
</evidence>
<dbReference type="GeneID" id="113045405"/>